<evidence type="ECO:0000256" key="1">
    <source>
        <dbReference type="SAM" id="MobiDB-lite"/>
    </source>
</evidence>
<evidence type="ECO:0000313" key="2">
    <source>
        <dbReference type="EMBL" id="OAE21250.1"/>
    </source>
</evidence>
<keyword evidence="3" id="KW-1185">Reference proteome</keyword>
<organism evidence="2 3">
    <name type="scientific">Marchantia polymorpha subsp. ruderalis</name>
    <dbReference type="NCBI Taxonomy" id="1480154"/>
    <lineage>
        <taxon>Eukaryota</taxon>
        <taxon>Viridiplantae</taxon>
        <taxon>Streptophyta</taxon>
        <taxon>Embryophyta</taxon>
        <taxon>Marchantiophyta</taxon>
        <taxon>Marchantiopsida</taxon>
        <taxon>Marchantiidae</taxon>
        <taxon>Marchantiales</taxon>
        <taxon>Marchantiaceae</taxon>
        <taxon>Marchantia</taxon>
    </lineage>
</organism>
<feature type="region of interest" description="Disordered" evidence="1">
    <location>
        <begin position="27"/>
        <end position="50"/>
    </location>
</feature>
<dbReference type="Proteomes" id="UP000077202">
    <property type="component" value="Unassembled WGS sequence"/>
</dbReference>
<comment type="caution">
    <text evidence="2">The sequence shown here is derived from an EMBL/GenBank/DDBJ whole genome shotgun (WGS) entry which is preliminary data.</text>
</comment>
<dbReference type="EMBL" id="LVLJ01003506">
    <property type="protein sequence ID" value="OAE21250.1"/>
    <property type="molecule type" value="Genomic_DNA"/>
</dbReference>
<reference evidence="2" key="1">
    <citation type="submission" date="2016-03" db="EMBL/GenBank/DDBJ databases">
        <title>Mechanisms controlling the formation of the plant cell surface in tip-growing cells are functionally conserved among land plants.</title>
        <authorList>
            <person name="Honkanen S."/>
            <person name="Jones V.A."/>
            <person name="Morieri G."/>
            <person name="Champion C."/>
            <person name="Hetherington A.J."/>
            <person name="Kelly S."/>
            <person name="Saint-Marcoux D."/>
            <person name="Proust H."/>
            <person name="Prescott H."/>
            <person name="Dolan L."/>
        </authorList>
    </citation>
    <scope>NUCLEOTIDE SEQUENCE [LARGE SCALE GENOMIC DNA]</scope>
    <source>
        <tissue evidence="2">Whole gametophyte</tissue>
    </source>
</reference>
<accession>A0A176VK36</accession>
<evidence type="ECO:0000313" key="3">
    <source>
        <dbReference type="Proteomes" id="UP000077202"/>
    </source>
</evidence>
<dbReference type="AlphaFoldDB" id="A0A176VK36"/>
<sequence>MSDDDAPSIGDNEDAAFSELDVIDLADDDNGVLSDQDGADRIDESGDGGDEVAAEVSIVKERIAEFMNSPRLPSNIAGATIKKAPRTGTSLLNQYLHETTRMARALTLQALSERYFGRIIMQLIEATPIDPLDVPRGWTVQELRAQHHTFVMAHIWTKIKGLAAVVAQSIVVQRVQSAANTPAPLPSAPKRQKTAMNLLASALKLPAGSSSSSSSSAPTTAAQIVADEISVLQSLTLAR</sequence>
<gene>
    <name evidence="2" type="ORF">AXG93_3353s1000</name>
</gene>
<name>A0A176VK36_MARPO</name>
<protein>
    <submittedName>
        <fullName evidence="2">Uncharacterized protein</fullName>
    </submittedName>
</protein>
<proteinExistence type="predicted"/>